<protein>
    <submittedName>
        <fullName evidence="1">Uncharacterized protein</fullName>
    </submittedName>
</protein>
<evidence type="ECO:0000313" key="2">
    <source>
        <dbReference type="Proteomes" id="UP000278488"/>
    </source>
</evidence>
<dbReference type="Proteomes" id="UP000278488">
    <property type="component" value="Segment"/>
</dbReference>
<sequence length="232" mass="26333">MSTQLSIEQFKAVMPSNHKGNINQELMDKINQVLSDPMMGEVLRDNLMSYTHVMKEGRFKIEDYLSAVKYVSFKLMGCTNFESYIKTFPDRYQNFLNNNVPTKDIHCYVSAYNKNKLVNLIYEQTLVPTHVLNADVFQKAINVQADLMLNAKSEKVRTDAANSLLNHLKRPEANKIELNVGLQEGGVISELREITSKLAAKQRQLIEGGSYSAQEIAHSKLTIDGESERVDE</sequence>
<organism evidence="1 2">
    <name type="scientific">Klebsiella phage Pylas</name>
    <dbReference type="NCBI Taxonomy" id="2419682"/>
    <lineage>
        <taxon>Viruses</taxon>
        <taxon>Duplodnaviria</taxon>
        <taxon>Heunggongvirae</taxon>
        <taxon>Uroviricota</taxon>
        <taxon>Caudoviricetes</taxon>
        <taxon>Schitoviridae</taxon>
        <taxon>Humphriesvirinae</taxon>
        <taxon>Pylasvirus</taxon>
        <taxon>Pylasvirus pylas</taxon>
    </lineage>
</organism>
<name>A0A3G3BYG6_9CAUD</name>
<keyword evidence="2" id="KW-1185">Reference proteome</keyword>
<accession>A0A3G3BYG6</accession>
<evidence type="ECO:0000313" key="1">
    <source>
        <dbReference type="EMBL" id="AYP69339.1"/>
    </source>
</evidence>
<reference evidence="2" key="1">
    <citation type="submission" date="2018-09" db="EMBL/GenBank/DDBJ databases">
        <title>Complete genome of Klebsiella pneumoniae phage Pylas.</title>
        <authorList>
            <person name="Powell J.E."/>
            <person name="Lessor L."/>
            <person name="O'Leary C.J."/>
            <person name="Liu M."/>
        </authorList>
    </citation>
    <scope>NUCLEOTIDE SEQUENCE [LARGE SCALE GENOMIC DNA]</scope>
</reference>
<dbReference type="EMBL" id="MH899585">
    <property type="protein sequence ID" value="AYP69339.1"/>
    <property type="molecule type" value="Genomic_DNA"/>
</dbReference>
<proteinExistence type="predicted"/>
<gene>
    <name evidence="1" type="ORF">Pylas_085</name>
</gene>